<evidence type="ECO:0000313" key="1">
    <source>
        <dbReference type="EMBL" id="WVY95913.1"/>
    </source>
</evidence>
<evidence type="ECO:0000313" key="2">
    <source>
        <dbReference type="EMBL" id="WVY95919.1"/>
    </source>
</evidence>
<sequence length="113" mass="12701">ALDDTNSHSLTHVSHSKTTKWRIFREGFNHHGLCGNHLHKTSISVLQEFRLLLQLFTRPPVNLGHEFGKLHGNVGGVAIKNRCIAISNLPRVIHDDNLGREICSLLRRVILGV</sequence>
<gene>
    <name evidence="1" type="ORF">V8G54_028064</name>
    <name evidence="2" type="ORF">V8G54_028070</name>
</gene>
<reference evidence="1 3" key="1">
    <citation type="journal article" date="2023" name="Life. Sci Alliance">
        <title>Evolutionary insights into 3D genome organization and epigenetic landscape of Vigna mungo.</title>
        <authorList>
            <person name="Junaid A."/>
            <person name="Singh B."/>
            <person name="Bhatia S."/>
        </authorList>
    </citation>
    <scope>NUCLEOTIDE SEQUENCE [LARGE SCALE GENOMIC DNA]</scope>
    <source>
        <strain evidence="1">Urdbean</strain>
    </source>
</reference>
<dbReference type="EMBL" id="CP144692">
    <property type="protein sequence ID" value="WVY95913.1"/>
    <property type="molecule type" value="Genomic_DNA"/>
</dbReference>
<accession>A0AAQ3RHU2</accession>
<organism evidence="1 3">
    <name type="scientific">Vigna mungo</name>
    <name type="common">Black gram</name>
    <name type="synonym">Phaseolus mungo</name>
    <dbReference type="NCBI Taxonomy" id="3915"/>
    <lineage>
        <taxon>Eukaryota</taxon>
        <taxon>Viridiplantae</taxon>
        <taxon>Streptophyta</taxon>
        <taxon>Embryophyta</taxon>
        <taxon>Tracheophyta</taxon>
        <taxon>Spermatophyta</taxon>
        <taxon>Magnoliopsida</taxon>
        <taxon>eudicotyledons</taxon>
        <taxon>Gunneridae</taxon>
        <taxon>Pentapetalae</taxon>
        <taxon>rosids</taxon>
        <taxon>fabids</taxon>
        <taxon>Fabales</taxon>
        <taxon>Fabaceae</taxon>
        <taxon>Papilionoideae</taxon>
        <taxon>50 kb inversion clade</taxon>
        <taxon>NPAAA clade</taxon>
        <taxon>indigoferoid/millettioid clade</taxon>
        <taxon>Phaseoleae</taxon>
        <taxon>Vigna</taxon>
    </lineage>
</organism>
<reference evidence="1" key="2">
    <citation type="submission" date="2024-01" db="EMBL/GenBank/DDBJ databases">
        <authorList>
            <person name="Junaid A."/>
            <person name="Bhatia S."/>
        </authorList>
    </citation>
    <scope>NUCLEOTIDE SEQUENCE</scope>
    <source>
        <strain evidence="1">Urdbean</strain>
        <tissue evidence="1">Leaf</tissue>
    </source>
</reference>
<evidence type="ECO:0000313" key="3">
    <source>
        <dbReference type="Proteomes" id="UP001374535"/>
    </source>
</evidence>
<proteinExistence type="predicted"/>
<protein>
    <submittedName>
        <fullName evidence="1">Uncharacterized protein</fullName>
    </submittedName>
</protein>
<dbReference type="Proteomes" id="UP001374535">
    <property type="component" value="Chromosome 9"/>
</dbReference>
<dbReference type="EMBL" id="CP144692">
    <property type="protein sequence ID" value="WVY95919.1"/>
    <property type="molecule type" value="Genomic_DNA"/>
</dbReference>
<name>A0AAQ3RHU2_VIGMU</name>
<feature type="non-terminal residue" evidence="1">
    <location>
        <position position="1"/>
    </location>
</feature>
<keyword evidence="3" id="KW-1185">Reference proteome</keyword>
<dbReference type="AlphaFoldDB" id="A0AAQ3RHU2"/>